<dbReference type="InterPro" id="IPR012748">
    <property type="entry name" value="Rieske-like_NirD"/>
</dbReference>
<dbReference type="InterPro" id="IPR017941">
    <property type="entry name" value="Rieske_2Fe-2S"/>
</dbReference>
<dbReference type="FunFam" id="3.30.413.10:FF:000007">
    <property type="entry name" value="Nitrite reductase [NAD(P)H] large subunit"/>
    <property type="match status" value="1"/>
</dbReference>
<dbReference type="Gene3D" id="3.30.413.10">
    <property type="entry name" value="Sulfite Reductase Hemoprotein, domain 1"/>
    <property type="match status" value="1"/>
</dbReference>
<dbReference type="Pfam" id="PF03460">
    <property type="entry name" value="NIR_SIR_ferr"/>
    <property type="match status" value="1"/>
</dbReference>
<keyword evidence="14" id="KW-0411">Iron-sulfur</keyword>
<dbReference type="Proteomes" id="UP000054383">
    <property type="component" value="Unassembled WGS sequence"/>
</dbReference>
<dbReference type="SUPFAM" id="SSF51905">
    <property type="entry name" value="FAD/NAD(P)-binding domain"/>
    <property type="match status" value="2"/>
</dbReference>
<dbReference type="Pfam" id="PF04324">
    <property type="entry name" value="Fer2_BFD"/>
    <property type="match status" value="1"/>
</dbReference>
<dbReference type="OMA" id="MWGGVTN"/>
<dbReference type="GO" id="GO:0042128">
    <property type="term" value="P:nitrate assimilation"/>
    <property type="evidence" value="ECO:0007669"/>
    <property type="project" value="UniProtKB-UniPathway"/>
</dbReference>
<dbReference type="Gene3D" id="3.50.50.60">
    <property type="entry name" value="FAD/NAD(P)-binding domain"/>
    <property type="match status" value="2"/>
</dbReference>
<keyword evidence="13" id="KW-0408">Iron</keyword>
<dbReference type="InterPro" id="IPR036188">
    <property type="entry name" value="FAD/NAD-bd_sf"/>
</dbReference>
<evidence type="ECO:0000256" key="11">
    <source>
        <dbReference type="ARBA" id="ARBA00022827"/>
    </source>
</evidence>
<evidence type="ECO:0000256" key="5">
    <source>
        <dbReference type="ARBA" id="ARBA00010429"/>
    </source>
</evidence>
<dbReference type="CDD" id="cd19944">
    <property type="entry name" value="NirB_Fer2_BFD-like_2"/>
    <property type="match status" value="1"/>
</dbReference>
<organism evidence="23 24">
    <name type="scientific">Talaromyces islandicus</name>
    <name type="common">Penicillium islandicum</name>
    <dbReference type="NCBI Taxonomy" id="28573"/>
    <lineage>
        <taxon>Eukaryota</taxon>
        <taxon>Fungi</taxon>
        <taxon>Dikarya</taxon>
        <taxon>Ascomycota</taxon>
        <taxon>Pezizomycotina</taxon>
        <taxon>Eurotiomycetes</taxon>
        <taxon>Eurotiomycetidae</taxon>
        <taxon>Eurotiales</taxon>
        <taxon>Trichocomaceae</taxon>
        <taxon>Talaromyces</taxon>
        <taxon>Talaromyces sect. Islandici</taxon>
    </lineage>
</organism>
<dbReference type="InterPro" id="IPR023753">
    <property type="entry name" value="FAD/NAD-binding_dom"/>
</dbReference>
<dbReference type="PRINTS" id="PR00368">
    <property type="entry name" value="FADPNR"/>
</dbReference>
<evidence type="ECO:0000256" key="21">
    <source>
        <dbReference type="SAM" id="MobiDB-lite"/>
    </source>
</evidence>
<evidence type="ECO:0000256" key="14">
    <source>
        <dbReference type="ARBA" id="ARBA00023014"/>
    </source>
</evidence>
<keyword evidence="8" id="KW-0285">Flavoprotein</keyword>
<dbReference type="InterPro" id="IPR006067">
    <property type="entry name" value="NO2/SO3_Rdtase_4Fe4S_dom"/>
</dbReference>
<comment type="pathway">
    <text evidence="4">Nitrogen metabolism; nitrate reduction (assimilation).</text>
</comment>
<keyword evidence="7" id="KW-0349">Heme</keyword>
<dbReference type="GO" id="GO:0051537">
    <property type="term" value="F:2 iron, 2 sulfur cluster binding"/>
    <property type="evidence" value="ECO:0007669"/>
    <property type="project" value="UniProtKB-KW"/>
</dbReference>
<comment type="catalytic activity">
    <reaction evidence="17">
        <text>NH4(+) + 3 NAD(+) + 2 H2O = nitrite + 3 NADH + 5 H(+)</text>
        <dbReference type="Rhea" id="RHEA:24628"/>
        <dbReference type="ChEBI" id="CHEBI:15377"/>
        <dbReference type="ChEBI" id="CHEBI:15378"/>
        <dbReference type="ChEBI" id="CHEBI:16301"/>
        <dbReference type="ChEBI" id="CHEBI:28938"/>
        <dbReference type="ChEBI" id="CHEBI:57540"/>
        <dbReference type="ChEBI" id="CHEBI:57945"/>
        <dbReference type="EC" id="1.7.1.4"/>
    </reaction>
</comment>
<dbReference type="Pfam" id="PF07992">
    <property type="entry name" value="Pyr_redox_2"/>
    <property type="match status" value="1"/>
</dbReference>
<keyword evidence="6" id="KW-0004">4Fe-4S</keyword>
<evidence type="ECO:0000256" key="13">
    <source>
        <dbReference type="ARBA" id="ARBA00023004"/>
    </source>
</evidence>
<dbReference type="GO" id="GO:0015980">
    <property type="term" value="P:energy derivation by oxidation of organic compounds"/>
    <property type="evidence" value="ECO:0007669"/>
    <property type="project" value="UniProtKB-ARBA"/>
</dbReference>
<accession>A0A0U1M2A3</accession>
<evidence type="ECO:0000256" key="8">
    <source>
        <dbReference type="ARBA" id="ARBA00022630"/>
    </source>
</evidence>
<dbReference type="Pfam" id="PF13806">
    <property type="entry name" value="Rieske_2"/>
    <property type="match status" value="1"/>
</dbReference>
<evidence type="ECO:0000256" key="1">
    <source>
        <dbReference type="ARBA" id="ARBA00001929"/>
    </source>
</evidence>
<dbReference type="FunFam" id="1.10.10.1100:FF:000002">
    <property type="entry name" value="Nitrite reductase large subunit"/>
    <property type="match status" value="1"/>
</dbReference>
<dbReference type="SUPFAM" id="SSF50022">
    <property type="entry name" value="ISP domain"/>
    <property type="match status" value="1"/>
</dbReference>
<evidence type="ECO:0000256" key="3">
    <source>
        <dbReference type="ARBA" id="ARBA00001974"/>
    </source>
</evidence>
<evidence type="ECO:0000256" key="7">
    <source>
        <dbReference type="ARBA" id="ARBA00022617"/>
    </source>
</evidence>
<keyword evidence="12" id="KW-0560">Oxidoreductase</keyword>
<dbReference type="SUPFAM" id="SSF56014">
    <property type="entry name" value="Nitrite and sulphite reductase 4Fe-4S domain-like"/>
    <property type="match status" value="1"/>
</dbReference>
<feature type="region of interest" description="Disordered" evidence="21">
    <location>
        <begin position="1"/>
        <end position="33"/>
    </location>
</feature>
<dbReference type="InterPro" id="IPR041854">
    <property type="entry name" value="BFD-like_2Fe2S-bd_dom_sf"/>
</dbReference>
<dbReference type="Pfam" id="PF01077">
    <property type="entry name" value="NIR_SIR"/>
    <property type="match status" value="1"/>
</dbReference>
<comment type="cofactor">
    <cofactor evidence="1">
        <name>siroheme</name>
        <dbReference type="ChEBI" id="CHEBI:60052"/>
    </cofactor>
</comment>
<dbReference type="Gene3D" id="3.30.390.30">
    <property type="match status" value="1"/>
</dbReference>
<comment type="catalytic activity">
    <reaction evidence="18">
        <text>NH4(+) + 3 NADP(+) + 2 H2O = nitrite + 3 NADPH + 5 H(+)</text>
        <dbReference type="Rhea" id="RHEA:24632"/>
        <dbReference type="ChEBI" id="CHEBI:15377"/>
        <dbReference type="ChEBI" id="CHEBI:15378"/>
        <dbReference type="ChEBI" id="CHEBI:16301"/>
        <dbReference type="ChEBI" id="CHEBI:28938"/>
        <dbReference type="ChEBI" id="CHEBI:57783"/>
        <dbReference type="ChEBI" id="CHEBI:58349"/>
        <dbReference type="EC" id="1.7.1.4"/>
    </reaction>
</comment>
<dbReference type="InterPro" id="IPR036922">
    <property type="entry name" value="Rieske_2Fe-2S_sf"/>
</dbReference>
<evidence type="ECO:0000256" key="2">
    <source>
        <dbReference type="ARBA" id="ARBA00001966"/>
    </source>
</evidence>
<proteinExistence type="inferred from homology"/>
<keyword evidence="10" id="KW-0479">Metal-binding</keyword>
<evidence type="ECO:0000256" key="16">
    <source>
        <dbReference type="ARBA" id="ARBA00034078"/>
    </source>
</evidence>
<dbReference type="STRING" id="28573.A0A0U1M2A3"/>
<dbReference type="UniPathway" id="UPA00653"/>
<dbReference type="PANTHER" id="PTHR43809">
    <property type="entry name" value="NITRITE REDUCTASE (NADH) LARGE SUBUNIT"/>
    <property type="match status" value="1"/>
</dbReference>
<sequence length="1114" mass="124081">MMQLEKPVDVPQPSAHGLLSEKMNDSDPQTNQHLSSLDITASKNEERLNGRKRIVIVGLGMVAISFIEKIMKHDAERQQYELVVLGEEPHLAYNRVGLSTFFEHRKVEELYLNPQEWYSSFADGSLRYHLDTRVTDLDPVKKQVHTSTGHWISYDLLVLATGSDAVLPEHTPGYNAKGVFVYRTIADLENLISFASHHKGETGVTVGGGLLGLEAAKAMTDLEEFGSVKLVDRNKYVLARQLDADAGTLVTEKIRELGLEVMHQKRVAHIETDEENNVRGIVFEDGERLDCCCVCFAIGVRPRDELGATAGIQCASRGGFIINEHLQTSIPDVYAVGECASWENQTFGIIAPGIEMADVLAFNLTHPENEFKHFNRPDLSTKLKLLGVDVASFGDFFADRDGPKFLPGRRASTQKVMAFDASGKPDHDTRKVKALTYKDPFGAVYKKYLFTLDGKYLLGGMMIGDTKDYAKLNQMVKSQKELDAPPSQFILGAQNGGEENADDLDDDTQICSCHNITKGDLVENVKNGTCSTIAQVKSCTKAGTGCGGCMPLVQSIFNKTMLDMGQEVSNHLCSHIPYSRADLYNIVAIKQLKSFDDVMQACGKNPYSLGCELCKPAIASILSSLFNPHLMDKPVHELQDTNDRFLANIQRNGTFSVVPRVAGGEITPDKLIVIGQVAKKYNLYCKITGGQRIDMFGAKKQDLLAIWNELVEGGMESGHAYAKSLRTVKSCVGTTWCRFGVGDSVGMAIRLEERYKSIRAPHKFKGGVSGCVRECAEAQSKDFGLIATDKGFNIFVGGNGGAKPRHAELLAKDVPPEEVIPILDRFVIFYIRTADKLQRTARWIENLPGGLKYLQEVILDDKLGICADMERQMQELVDSYFCEWKETLQNPERRKYFEQFGNTSETVETVEVVKERDQSRPTYWPDESASEDFKGHQWTTTTWQPIIKASHFSEGKPQISSTNIKRGDTQIAIFKIKGKYYATQQMCPHKRAFVLSDGLIGDDDAGKFWVSCPYHKRNFDLNGEQAGRCSNDEAMNIATFPAEEREDGWVYLKLPPIEELDSILGTQKWKVKQSESTDPFDKVDKIYKGGRGKKIQDFKQQSAKVPAGGNGIDW</sequence>
<dbReference type="EC" id="1.7.1.4" evidence="19"/>
<keyword evidence="11" id="KW-0274">FAD</keyword>
<evidence type="ECO:0000256" key="15">
    <source>
        <dbReference type="ARBA" id="ARBA00023063"/>
    </source>
</evidence>
<dbReference type="EMBL" id="CVMT01000006">
    <property type="protein sequence ID" value="CRG89705.1"/>
    <property type="molecule type" value="Genomic_DNA"/>
</dbReference>
<dbReference type="PROSITE" id="PS00365">
    <property type="entry name" value="NIR_SIR"/>
    <property type="match status" value="1"/>
</dbReference>
<keyword evidence="24" id="KW-1185">Reference proteome</keyword>
<feature type="domain" description="Rieske" evidence="22">
    <location>
        <begin position="947"/>
        <end position="1051"/>
    </location>
</feature>
<keyword evidence="9" id="KW-0001">2Fe-2S</keyword>
<evidence type="ECO:0000256" key="6">
    <source>
        <dbReference type="ARBA" id="ARBA00022485"/>
    </source>
</evidence>
<protein>
    <recommendedName>
        <fullName evidence="20">Nitrite reductase [NAD(P)H]</fullName>
        <ecNumber evidence="19">1.7.1.4</ecNumber>
    </recommendedName>
</protein>
<dbReference type="GO" id="GO:0020037">
    <property type="term" value="F:heme binding"/>
    <property type="evidence" value="ECO:0007669"/>
    <property type="project" value="InterPro"/>
</dbReference>
<evidence type="ECO:0000256" key="19">
    <source>
        <dbReference type="ARBA" id="ARBA00066907"/>
    </source>
</evidence>
<dbReference type="NCBIfam" id="TIGR02378">
    <property type="entry name" value="nirD_assim_sml"/>
    <property type="match status" value="1"/>
</dbReference>
<dbReference type="GO" id="GO:0008942">
    <property type="term" value="F:nitrite reductase [NAD(P)H] activity"/>
    <property type="evidence" value="ECO:0007669"/>
    <property type="project" value="UniProtKB-EC"/>
</dbReference>
<dbReference type="PRINTS" id="PR00397">
    <property type="entry name" value="SIROHAEM"/>
</dbReference>
<dbReference type="InterPro" id="IPR036136">
    <property type="entry name" value="Nit/Sulf_reduc_fer-like_dom_sf"/>
</dbReference>
<comment type="cofactor">
    <cofactor evidence="2">
        <name>[4Fe-4S] cluster</name>
        <dbReference type="ChEBI" id="CHEBI:49883"/>
    </cofactor>
</comment>
<gene>
    <name evidence="23" type="ORF">PISL3812_06744</name>
</gene>
<evidence type="ECO:0000313" key="24">
    <source>
        <dbReference type="Proteomes" id="UP000054383"/>
    </source>
</evidence>
<comment type="cofactor">
    <cofactor evidence="3">
        <name>FAD</name>
        <dbReference type="ChEBI" id="CHEBI:57692"/>
    </cofactor>
</comment>
<dbReference type="GO" id="GO:0046872">
    <property type="term" value="F:metal ion binding"/>
    <property type="evidence" value="ECO:0007669"/>
    <property type="project" value="UniProtKB-KW"/>
</dbReference>
<dbReference type="OrthoDB" id="432169at2759"/>
<dbReference type="InterPro" id="IPR045854">
    <property type="entry name" value="NO2/SO3_Rdtase_4Fe4S_sf"/>
</dbReference>
<evidence type="ECO:0000256" key="4">
    <source>
        <dbReference type="ARBA" id="ARBA00005096"/>
    </source>
</evidence>
<dbReference type="PROSITE" id="PS51296">
    <property type="entry name" value="RIESKE"/>
    <property type="match status" value="1"/>
</dbReference>
<dbReference type="InterPro" id="IPR005117">
    <property type="entry name" value="NiRdtase/SiRdtase_haem-b_fer"/>
</dbReference>
<dbReference type="Gene3D" id="2.102.10.10">
    <property type="entry name" value="Rieske [2Fe-2S] iron-sulphur domain"/>
    <property type="match status" value="1"/>
</dbReference>
<dbReference type="SUPFAM" id="SSF55124">
    <property type="entry name" value="Nitrite/Sulfite reductase N-terminal domain-like"/>
    <property type="match status" value="1"/>
</dbReference>
<evidence type="ECO:0000313" key="23">
    <source>
        <dbReference type="EMBL" id="CRG89705.1"/>
    </source>
</evidence>
<dbReference type="InterPro" id="IPR052034">
    <property type="entry name" value="NasD-like"/>
</dbReference>
<dbReference type="Gene3D" id="1.10.10.1100">
    <property type="entry name" value="BFD-like [2Fe-2S]-binding domain"/>
    <property type="match status" value="1"/>
</dbReference>
<keyword evidence="15" id="KW-0534">Nitrate assimilation</keyword>
<dbReference type="GO" id="GO:0051539">
    <property type="term" value="F:4 iron, 4 sulfur cluster binding"/>
    <property type="evidence" value="ECO:0007669"/>
    <property type="project" value="UniProtKB-KW"/>
</dbReference>
<evidence type="ECO:0000256" key="12">
    <source>
        <dbReference type="ARBA" id="ARBA00023002"/>
    </source>
</evidence>
<evidence type="ECO:0000256" key="10">
    <source>
        <dbReference type="ARBA" id="ARBA00022723"/>
    </source>
</evidence>
<reference evidence="23 24" key="1">
    <citation type="submission" date="2015-04" db="EMBL/GenBank/DDBJ databases">
        <authorList>
            <person name="Syromyatnikov M.Y."/>
            <person name="Popov V.N."/>
        </authorList>
    </citation>
    <scope>NUCLEOTIDE SEQUENCE [LARGE SCALE GENOMIC DNA]</scope>
    <source>
        <strain evidence="23">WF-38-12</strain>
    </source>
</reference>
<dbReference type="InterPro" id="IPR006066">
    <property type="entry name" value="NO2/SO3_Rdtase_FeS/sirohaem_BS"/>
</dbReference>
<evidence type="ECO:0000259" key="22">
    <source>
        <dbReference type="PROSITE" id="PS51296"/>
    </source>
</evidence>
<name>A0A0U1M2A3_TALIS</name>
<evidence type="ECO:0000256" key="18">
    <source>
        <dbReference type="ARBA" id="ARBA00051413"/>
    </source>
</evidence>
<comment type="similarity">
    <text evidence="5">Belongs to the nitrite and sulfite reductase 4Fe-4S domain family.</text>
</comment>
<comment type="cofactor">
    <cofactor evidence="16">
        <name>[2Fe-2S] cluster</name>
        <dbReference type="ChEBI" id="CHEBI:190135"/>
    </cofactor>
</comment>
<dbReference type="AlphaFoldDB" id="A0A0U1M2A3"/>
<dbReference type="PANTHER" id="PTHR43809:SF1">
    <property type="entry name" value="NITRITE REDUCTASE (NADH) LARGE SUBUNIT"/>
    <property type="match status" value="1"/>
</dbReference>
<dbReference type="InterPro" id="IPR007419">
    <property type="entry name" value="BFD-like_2Fe2S-bd_dom"/>
</dbReference>
<evidence type="ECO:0000256" key="17">
    <source>
        <dbReference type="ARBA" id="ARBA00050114"/>
    </source>
</evidence>
<dbReference type="InterPro" id="IPR016156">
    <property type="entry name" value="FAD/NAD-linked_Rdtase_dimer_sf"/>
</dbReference>
<evidence type="ECO:0000256" key="20">
    <source>
        <dbReference type="ARBA" id="ARBA00070300"/>
    </source>
</evidence>
<dbReference type="CDD" id="cd03529">
    <property type="entry name" value="Rieske_NirD"/>
    <property type="match status" value="1"/>
</dbReference>
<evidence type="ECO:0000256" key="9">
    <source>
        <dbReference type="ARBA" id="ARBA00022714"/>
    </source>
</evidence>